<sequence>MKEVNSKAMATIGVAKKVNVKIDGWEGQLDLVAVFMDDFDVVLGMEFLADMGAIPIPATGNLLIMGEKPSMVPTKVRHPLKFKLLSALQLKRGLKKKRSTFVIASALYDAKAGRLNQIVDAFSRKADLATLKVLVSMSTSRVGTLIKEHIKENLEKEPVTKNIMGLARKGKTTQFWVEDDLLWAKGGHLFILKTRRCSGLHEDLSRLPAEKGGETQDARVVRAFIGPKQAMASNLKPYDEDLEDPTHNQSTRDNIPIQ</sequence>
<evidence type="ECO:0000313" key="3">
    <source>
        <dbReference type="Proteomes" id="UP000596661"/>
    </source>
</evidence>
<protein>
    <submittedName>
        <fullName evidence="2">Uncharacterized protein</fullName>
    </submittedName>
</protein>
<dbReference type="AlphaFoldDB" id="A0A803QP31"/>
<feature type="region of interest" description="Disordered" evidence="1">
    <location>
        <begin position="234"/>
        <end position="258"/>
    </location>
</feature>
<feature type="compositionally biased region" description="Polar residues" evidence="1">
    <location>
        <begin position="247"/>
        <end position="258"/>
    </location>
</feature>
<dbReference type="Proteomes" id="UP000596661">
    <property type="component" value="Unassembled WGS sequence"/>
</dbReference>
<dbReference type="EMBL" id="UZAU01000806">
    <property type="status" value="NOT_ANNOTATED_CDS"/>
    <property type="molecule type" value="Genomic_DNA"/>
</dbReference>
<dbReference type="Pfam" id="PF08284">
    <property type="entry name" value="RVP_2"/>
    <property type="match status" value="1"/>
</dbReference>
<accession>A0A803QP31</accession>
<dbReference type="EnsemblPlants" id="evm.model.10.500">
    <property type="protein sequence ID" value="cds.evm.model.10.500"/>
    <property type="gene ID" value="evm.TU.10.500"/>
</dbReference>
<evidence type="ECO:0000313" key="2">
    <source>
        <dbReference type="EnsemblPlants" id="cds.evm.model.10.500"/>
    </source>
</evidence>
<keyword evidence="3" id="KW-1185">Reference proteome</keyword>
<name>A0A803QP31_CANSA</name>
<dbReference type="Gramene" id="evm.model.10.500">
    <property type="protein sequence ID" value="cds.evm.model.10.500"/>
    <property type="gene ID" value="evm.TU.10.500"/>
</dbReference>
<evidence type="ECO:0000256" key="1">
    <source>
        <dbReference type="SAM" id="MobiDB-lite"/>
    </source>
</evidence>
<dbReference type="CDD" id="cd00303">
    <property type="entry name" value="retropepsin_like"/>
    <property type="match status" value="1"/>
</dbReference>
<proteinExistence type="predicted"/>
<reference evidence="2" key="1">
    <citation type="submission" date="2021-03" db="UniProtKB">
        <authorList>
            <consortium name="EnsemblPlants"/>
        </authorList>
    </citation>
    <scope>IDENTIFICATION</scope>
</reference>
<organism evidence="2 3">
    <name type="scientific">Cannabis sativa</name>
    <name type="common">Hemp</name>
    <name type="synonym">Marijuana</name>
    <dbReference type="NCBI Taxonomy" id="3483"/>
    <lineage>
        <taxon>Eukaryota</taxon>
        <taxon>Viridiplantae</taxon>
        <taxon>Streptophyta</taxon>
        <taxon>Embryophyta</taxon>
        <taxon>Tracheophyta</taxon>
        <taxon>Spermatophyta</taxon>
        <taxon>Magnoliopsida</taxon>
        <taxon>eudicotyledons</taxon>
        <taxon>Gunneridae</taxon>
        <taxon>Pentapetalae</taxon>
        <taxon>rosids</taxon>
        <taxon>fabids</taxon>
        <taxon>Rosales</taxon>
        <taxon>Cannabaceae</taxon>
        <taxon>Cannabis</taxon>
    </lineage>
</organism>